<feature type="compositionally biased region" description="Low complexity" evidence="1">
    <location>
        <begin position="908"/>
        <end position="918"/>
    </location>
</feature>
<dbReference type="SUPFAM" id="SSF52047">
    <property type="entry name" value="RNI-like"/>
    <property type="match status" value="1"/>
</dbReference>
<keyword evidence="3" id="KW-1185">Reference proteome</keyword>
<dbReference type="Gene3D" id="2.60.40.10">
    <property type="entry name" value="Immunoglobulins"/>
    <property type="match status" value="1"/>
</dbReference>
<organism evidence="2 3">
    <name type="scientific">Vitrella brassicaformis (strain CCMP3155)</name>
    <dbReference type="NCBI Taxonomy" id="1169540"/>
    <lineage>
        <taxon>Eukaryota</taxon>
        <taxon>Sar</taxon>
        <taxon>Alveolata</taxon>
        <taxon>Colpodellida</taxon>
        <taxon>Vitrellaceae</taxon>
        <taxon>Vitrella</taxon>
    </lineage>
</organism>
<dbReference type="InParanoid" id="A0A0G4H6G6"/>
<reference evidence="2 3" key="1">
    <citation type="submission" date="2014-11" db="EMBL/GenBank/DDBJ databases">
        <authorList>
            <person name="Zhu J."/>
            <person name="Qi W."/>
            <person name="Song R."/>
        </authorList>
    </citation>
    <scope>NUCLEOTIDE SEQUENCE [LARGE SCALE GENOMIC DNA]</scope>
</reference>
<dbReference type="InterPro" id="IPR001611">
    <property type="entry name" value="Leu-rich_rpt"/>
</dbReference>
<dbReference type="Pfam" id="PF13516">
    <property type="entry name" value="LRR_6"/>
    <property type="match status" value="5"/>
</dbReference>
<dbReference type="OMA" id="FINSHHQ"/>
<dbReference type="InterPro" id="IPR013783">
    <property type="entry name" value="Ig-like_fold"/>
</dbReference>
<dbReference type="SUPFAM" id="SSF81296">
    <property type="entry name" value="E set domains"/>
    <property type="match status" value="1"/>
</dbReference>
<proteinExistence type="predicted"/>
<dbReference type="Gene3D" id="3.80.10.10">
    <property type="entry name" value="Ribonuclease Inhibitor"/>
    <property type="match status" value="2"/>
</dbReference>
<dbReference type="InterPro" id="IPR052394">
    <property type="entry name" value="LRR-containing"/>
</dbReference>
<dbReference type="VEuPathDB" id="CryptoDB:Vbra_6635"/>
<feature type="compositionally biased region" description="Acidic residues" evidence="1">
    <location>
        <begin position="890"/>
        <end position="907"/>
    </location>
</feature>
<evidence type="ECO:0000313" key="3">
    <source>
        <dbReference type="Proteomes" id="UP000041254"/>
    </source>
</evidence>
<dbReference type="PANTHER" id="PTHR24114:SF2">
    <property type="entry name" value="F-BOX DOMAIN-CONTAINING PROTEIN-RELATED"/>
    <property type="match status" value="1"/>
</dbReference>
<dbReference type="STRING" id="1169540.A0A0G4H6G6"/>
<accession>A0A0G4H6G6</accession>
<dbReference type="InterPro" id="IPR032675">
    <property type="entry name" value="LRR_dom_sf"/>
</dbReference>
<dbReference type="AlphaFoldDB" id="A0A0G4H6G6"/>
<gene>
    <name evidence="2" type="ORF">Vbra_6635</name>
</gene>
<dbReference type="Proteomes" id="UP000041254">
    <property type="component" value="Unassembled WGS sequence"/>
</dbReference>
<evidence type="ECO:0000256" key="1">
    <source>
        <dbReference type="SAM" id="MobiDB-lite"/>
    </source>
</evidence>
<dbReference type="OrthoDB" id="415435at2759"/>
<dbReference type="InterPro" id="IPR014756">
    <property type="entry name" value="Ig_E-set"/>
</dbReference>
<name>A0A0G4H6G6_VITBC</name>
<evidence type="ECO:0000313" key="2">
    <source>
        <dbReference type="EMBL" id="CEM39209.1"/>
    </source>
</evidence>
<protein>
    <submittedName>
        <fullName evidence="2">Uncharacterized protein</fullName>
    </submittedName>
</protein>
<sequence length="926" mass="103222">MADTAVAQHRGWDEFQRHRHHLHPPPVWDEDQVRRETANKAPDQFARKKWTFFFKYAQVARHGRPEATVLPSIEAQDKRSSYVSTGSLLLEHSATATLDSDAQPLPPPEDVSQTQEGVDRYYAACEDLNLLPTATGLVRRHDYEVNLRGQSLGDSYATALAKCDTFPPGLQSINLRGNRLTDRGAATLGATLPSSLERLDLSDNHIGAEGVTHIGRKLAHMKTLQVLRFADNKLGDLAVDMLCTAISNCQKLRELDLSCNGFKETGAKAVAMLVADHEVLAKLDLHWNEISGAGGLALANALMENAASNGRLRDVNLAWNNLGSGNAVPTCEAFARIFSERSTLRHLDISYNKLDAKCCSILAEGLQGNHSLFDLHVAGNAAYVDAIGFLVPVESADDMPLQRCTSISGGADENCWVSVRWTEQLFEYTAMCSGPAPAKAHDVWLLTSFDHYKPIRMMTLADDNSEDKRYVICRAVPPGRYQYFFQVDDEAVAAIDNPVIELDEPVSVTLEPIEEGEPPKKTHTKTVNVGVAPLRPKGVDIGENVQPRKLDTPISVAEVQQLRPRVPSLFASYRLDTNDLLNKCFEEDWRRSKLNKYVKDVDTRQRLKEILRPHYNSLRLIYKHFAALEKADTAIPALALNDFTEILETFDIIDDRTCKLKDGDMVFIAANVLDKGDGHGDMTRPDHTHIIHVKNPLIVDNSLMRFQWLEAIVRLADQKYKKSGDAETLGEAMEILLESHILPYEKDYRKPIDWRTEELFTEAVQQVYSRHMKTIRAAFDDYAMRDAGSGLPPYICLPEFNAFCEAANALDGRFTAREVSLAFTLAMMTQVNETDKRRHLEMSFVEFLEAVGRIVYMREGYDSAQLPALLDSFLANNVATRVPPAKPAEGDEEEEGQANDPAEETDTDSPQAAAPAAEGEADTPHE</sequence>
<dbReference type="SMART" id="SM00368">
    <property type="entry name" value="LRR_RI"/>
    <property type="match status" value="6"/>
</dbReference>
<dbReference type="PANTHER" id="PTHR24114">
    <property type="entry name" value="LEUCINE RICH REPEAT FAMILY PROTEIN"/>
    <property type="match status" value="1"/>
</dbReference>
<feature type="region of interest" description="Disordered" evidence="1">
    <location>
        <begin position="881"/>
        <end position="926"/>
    </location>
</feature>
<dbReference type="EMBL" id="CDMY01001028">
    <property type="protein sequence ID" value="CEM39209.1"/>
    <property type="molecule type" value="Genomic_DNA"/>
</dbReference>